<keyword evidence="3" id="KW-1185">Reference proteome</keyword>
<feature type="region of interest" description="Disordered" evidence="1">
    <location>
        <begin position="437"/>
        <end position="457"/>
    </location>
</feature>
<sequence>MATIGQQLLHPEQGWNRYDDRDSNIKYSGTWTKATNSALLFQTESYSNVIGSNLSFKFLGTGIRIISSLNTNRSSNIEVSLDGNKEIISMYRSSVLNHVVTFEKLDLVNTEHEIVVTLNDSSGYIQIDAIDIDSTGRLIHPDEVTDIKDIEIGKRIRCHYQATTANTVGTFSGLGQETLDFIPVTSSNVPNGDFNWICVDEYNKKKILIADRNIQHSISWDTLNSDGIASGSGLPVNWIDNSRYKTAIRLPTGGINSSDKDNEWDKYIVSSTLNGSIVAGDNNVWNWSGKWSLTSTTTPASSSNRVVRGYNNPSGYSYIPSSQVDPFNQNFRPFLVIEDILKTYTFIKTNNQYKSFKNNQWNNISTTLPSQSTFISDGMQNLAILDRKETKFTQKMSNNGTLGEGKVFKSTIDLKKLFEIESIKVMTKTPTYGTETAIPQMTSNTTPNGRAFASSVSSTNNEPWRAFDRLVNVFSTSEGSGGVGHLGYEFVNPIKIGKYAVRSQNSTDVTRNPKDWTFEGSNDGTNWTVLDTQDNQIWTSANTDKKYIIDNSKVNNYKMYRLNWTANGGYSGYTFINELSMFEVSYEWT</sequence>
<proteinExistence type="predicted"/>
<accession>A0ABS4FVR9</accession>
<evidence type="ECO:0008006" key="4">
    <source>
        <dbReference type="Google" id="ProtNLM"/>
    </source>
</evidence>
<dbReference type="SUPFAM" id="SSF49785">
    <property type="entry name" value="Galactose-binding domain-like"/>
    <property type="match status" value="1"/>
</dbReference>
<dbReference type="Gene3D" id="2.60.120.260">
    <property type="entry name" value="Galactose-binding domain-like"/>
    <property type="match status" value="2"/>
</dbReference>
<dbReference type="EMBL" id="JAGGKG010000017">
    <property type="protein sequence ID" value="MBP1906677.1"/>
    <property type="molecule type" value="Genomic_DNA"/>
</dbReference>
<evidence type="ECO:0000256" key="1">
    <source>
        <dbReference type="SAM" id="MobiDB-lite"/>
    </source>
</evidence>
<dbReference type="InterPro" id="IPR008979">
    <property type="entry name" value="Galactose-bd-like_sf"/>
</dbReference>
<dbReference type="RefSeq" id="WP_210090271.1">
    <property type="nucleotide sequence ID" value="NZ_JAGGKG010000017.1"/>
</dbReference>
<comment type="caution">
    <text evidence="2">The sequence shown here is derived from an EMBL/GenBank/DDBJ whole genome shotgun (WGS) entry which is preliminary data.</text>
</comment>
<evidence type="ECO:0000313" key="2">
    <source>
        <dbReference type="EMBL" id="MBP1906677.1"/>
    </source>
</evidence>
<evidence type="ECO:0000313" key="3">
    <source>
        <dbReference type="Proteomes" id="UP001519272"/>
    </source>
</evidence>
<dbReference type="Proteomes" id="UP001519272">
    <property type="component" value="Unassembled WGS sequence"/>
</dbReference>
<name>A0ABS4FVR9_9BACL</name>
<organism evidence="2 3">
    <name type="scientific">Paenibacillus turicensis</name>
    <dbReference type="NCBI Taxonomy" id="160487"/>
    <lineage>
        <taxon>Bacteria</taxon>
        <taxon>Bacillati</taxon>
        <taxon>Bacillota</taxon>
        <taxon>Bacilli</taxon>
        <taxon>Bacillales</taxon>
        <taxon>Paenibacillaceae</taxon>
        <taxon>Paenibacillus</taxon>
    </lineage>
</organism>
<gene>
    <name evidence="2" type="ORF">J2Z32_003341</name>
</gene>
<reference evidence="2 3" key="1">
    <citation type="submission" date="2021-03" db="EMBL/GenBank/DDBJ databases">
        <title>Genomic Encyclopedia of Type Strains, Phase IV (KMG-IV): sequencing the most valuable type-strain genomes for metagenomic binning, comparative biology and taxonomic classification.</title>
        <authorList>
            <person name="Goeker M."/>
        </authorList>
    </citation>
    <scope>NUCLEOTIDE SEQUENCE [LARGE SCALE GENOMIC DNA]</scope>
    <source>
        <strain evidence="2 3">DSM 14349</strain>
    </source>
</reference>
<protein>
    <recommendedName>
        <fullName evidence="4">F5/8 type C domain-containing protein</fullName>
    </recommendedName>
</protein>